<sequence length="2483" mass="282016">MVLKSRILFLTLFFLVILGSVSGVLNTLSEPELLYQDSISQPDNNAQEAITPKDFSISKTTLDDFETIKQQVPLDAPLPDNVKTTVEYDIRSGNYVMRTRVGDMEIATPFTLTEKEYVDFSAKNELKDYWKELNSKAEVDNEEKFSITDIKFDIGKADKVFGPGGVQIKTQGSAELIFGIKTNKLDNPALTERMRKTTMFDFDEKIQMNVTGSVGDKVNFNMNYNTESTFDFDQKLVKLNYKGNEDDIIRSIQAGNVSMQLNSSLITGSTALFGLRTDLQFGKLSVSAIASQQESETKTVSSRGGAQTTKYEVNIDNYDENRHFFIGHHFRENFETAMSRLPFISSGITINRIEVWITNKRANYDEARNIIAFMDLGEHSRIDNSHWKPKGSATNPYNDANTLYQEIKDLGDEVRDIKRTNAVLADNLGGFGINGGEDYEKIESARRLNPSEYSFNPTLGILSLRSTLNPDEVVGIAYEYTQGGNVYQVGEFSTDQVQAPNALIVKLLKGTSQSPQLPTWDLMLKNVYYLGAMQMQQENFELNIVYRNDSIGTNLRYITEGDIKNQLLIRVMNLDRLDLKQNTNPDGKFDYIEGYTAFSSSGRIMFPVLEPFGSHLKKMIGNDQIAEKYIFQELYDSTLVVARELSEKNKFMIEGEYKATSGSEIRLNAMNVPRGSVTVTAGGATLRENVDYIVDYTMGTVNVINQSIIESGTQVDVKLENQSMFNMQRKTMLGTHMEYQFSKDFSVGGTIMRLSEMPLTKKVNTGNEPIANTIWGLNTAWKGQSQWLTNMLDKLPFVDATAPSTIAFNAEFAQLLPGHHKAVGSEGYAYLDDFESTKTSFNINYPFNWYLASTPSMFPESALSNQVAYGNNRALLAWYFVDPLLNQDKPSTPANLRNNLESQSNHYTRTVLIPEIFPNRDTPSTLTTSMTIMNLSYYPTERGPYNLDVEGMDENGRLKFPDKRWGGIMRKLDVTDFETSNIEYIEFWMMDPFIYNDGSDKGGELYFNLGDISEDVLKDGKKFFEHGLPLDDDPAKTEPTVWGVVPRVQSTVTAFDNTAGARAKQDVGLNGLPTEKELIFPIYRSYVDSILAKVNVATRQRMQEDPFSPLNDPAGDNYSFYRNPAYDQQEAGILTRYKRFNGTEGNSPDATNSDLAYTTTATSIPDNEDINNDNTLNEYERYFQYRVEIKPEKMVVGSNYITDKITSNVKLANNNIEQVSWYQFKIPLREYDDKNIVGNIRNFKSIRFIRMFMTGFEQEKHLRFASLDLVRGEWRNYTKMLHEPGKTPISEGKLDVQAVNIEENSEKIPVNYILPPGITRATDPGQPQLIQQNEQSMLMKVTGLAPGDAKAVYKNTSYDMRQYKRLQMFVHAEKLINDEYNLKDNELTCFIRIGSDMVNNYYEYEVPLMLTPHGTYSSSNTRDREVVWHPDNMIDFPFEALTEVKLRRNKAKGNSQAVTNLTPFTVSDPEKPRNSITVVGNPTIAEVENIMIGVRNRSNNLKSAEIWVNELRMSQFNEESGWAALANLAVGLSDLGSINLAGRVETAGYGSLESNVMERRNDDLYQMNFSTSLELGRFLPKEAKVQLPAYFSYTNETLSPKYNPLDQDVTLEESLNNLDSETERDSLLLISQTVHTSKNFTISSAKVNIKSKKPQFYDPANLSFSYSFSETNQHSAEVEQNLIKQERASLNYNFSFENKPFEPFKKAKGLDKPAAKLIKELNFNYLPNSIGFNTNMNRQYSQIKLRDFNTDFGGSTGNDALDVTFSKDFMWNRQFDIKWDLTRTLKLSLQTATNAIIEEPYYTPEFGREHYEQWRDSVWSSIRKLGTPYTYQQVFTASWGIPVNKIPLFDWITSVNTSYNANYNWNRSARLKDMDDFGNTATSTRSYQIDGQFNMETLYNKSAYLKEVNSRFTGNQRKVPNPKFKPKTYNEVINIEKGKKTTVRHRLGSNYFNLSATDKKGNKIKLKYNTVNPSDIEILSLNNLDSVSVTLVTYDPNVRTVTQNITDIATRVLMSIRRGSITYRETNSMVIPGFLPNAEIFGQQVMNNGTYAPGLDFAFGLHHDNTISNAIDQGWLFMSDSIINPANTAMTSDLDLKMNLEPIPGLKIDLNAKRYEASNRTIQYMFEGMPTTFNGSFNITQVALATAFKPIGTAENNYNSDVFNQFLTNRTFFRNKLNAQYRGTRYPETGFFSEFPLKGTYYDDDPNKKEFGLNSSEVLIPAFLSAYTGRNPERMETKPFLSFLSILPNWRANYDGLSRIPWVKDKFRSISITHAYTCRYSIGSYTSYSTWVAMGNDDNALGYIRDVQSNNPIPASPYDISSVSLTEQFSPLIGINAALKNSMTTKLEYKKQRNLALNLSNTQMIDAMTDEFVIGFGYVVKDFDVILKLKNSTQSRIKNDLKINADFSYKDIKSLLRKIDEGLTQASSGNKLLTMKIMADYVFSSKVNIQMFYDRQVSTPLISSSFPVSSSNFGVSFKFMLTR</sequence>
<dbReference type="NCBIfam" id="TIGR04189">
    <property type="entry name" value="surface_SprA"/>
    <property type="match status" value="1"/>
</dbReference>
<organism evidence="2">
    <name type="scientific">bioreactor metagenome</name>
    <dbReference type="NCBI Taxonomy" id="1076179"/>
    <lineage>
        <taxon>unclassified sequences</taxon>
        <taxon>metagenomes</taxon>
        <taxon>ecological metagenomes</taxon>
    </lineage>
</organism>
<evidence type="ECO:0000313" key="2">
    <source>
        <dbReference type="EMBL" id="MPL92595.1"/>
    </source>
</evidence>
<comment type="caution">
    <text evidence="2">The sequence shown here is derived from an EMBL/GenBank/DDBJ whole genome shotgun (WGS) entry which is preliminary data.</text>
</comment>
<evidence type="ECO:0000259" key="1">
    <source>
        <dbReference type="Pfam" id="PF14349"/>
    </source>
</evidence>
<dbReference type="EMBL" id="VSSQ01000363">
    <property type="protein sequence ID" value="MPL92595.1"/>
    <property type="molecule type" value="Genomic_DNA"/>
</dbReference>
<gene>
    <name evidence="2" type="ORF">SDC9_38704</name>
</gene>
<dbReference type="InterPro" id="IPR025684">
    <property type="entry name" value="SprA_N_dom"/>
</dbReference>
<proteinExistence type="predicted"/>
<protein>
    <recommendedName>
        <fullName evidence="1">Gliding motility protein SprA N-terminal domain-containing protein</fullName>
    </recommendedName>
</protein>
<reference evidence="2" key="1">
    <citation type="submission" date="2019-08" db="EMBL/GenBank/DDBJ databases">
        <authorList>
            <person name="Kucharzyk K."/>
            <person name="Murdoch R.W."/>
            <person name="Higgins S."/>
            <person name="Loffler F."/>
        </authorList>
    </citation>
    <scope>NUCLEOTIDE SEQUENCE</scope>
</reference>
<name>A0A644VMS5_9ZZZZ</name>
<accession>A0A644VMS5</accession>
<feature type="domain" description="Gliding motility protein SprA N-terminal" evidence="1">
    <location>
        <begin position="1086"/>
        <end position="1615"/>
    </location>
</feature>
<dbReference type="Pfam" id="PF14349">
    <property type="entry name" value="SprA_N"/>
    <property type="match status" value="2"/>
</dbReference>
<dbReference type="InterPro" id="IPR026377">
    <property type="entry name" value="Cell_surface_SprA"/>
</dbReference>
<feature type="domain" description="Gliding motility protein SprA N-terminal" evidence="1">
    <location>
        <begin position="80"/>
        <end position="461"/>
    </location>
</feature>